<feature type="domain" description="Spore germination GerAC-like C-terminal" evidence="8">
    <location>
        <begin position="229"/>
        <end position="395"/>
    </location>
</feature>
<keyword evidence="6" id="KW-0564">Palmitate</keyword>
<keyword evidence="4" id="KW-0732">Signal</keyword>
<evidence type="ECO:0000256" key="6">
    <source>
        <dbReference type="ARBA" id="ARBA00023139"/>
    </source>
</evidence>
<accession>A0A494ZAH5</accession>
<keyword evidence="3" id="KW-0309">Germination</keyword>
<evidence type="ECO:0000256" key="7">
    <source>
        <dbReference type="ARBA" id="ARBA00023288"/>
    </source>
</evidence>
<dbReference type="Proteomes" id="UP000272238">
    <property type="component" value="Unassembled WGS sequence"/>
</dbReference>
<dbReference type="InterPro" id="IPR038501">
    <property type="entry name" value="Spore_GerAC_C_sf"/>
</dbReference>
<dbReference type="AlphaFoldDB" id="A0A494ZAH5"/>
<evidence type="ECO:0000313" key="11">
    <source>
        <dbReference type="Proteomes" id="UP000272238"/>
    </source>
</evidence>
<dbReference type="PANTHER" id="PTHR35789:SF1">
    <property type="entry name" value="SPORE GERMINATION PROTEIN B3"/>
    <property type="match status" value="1"/>
</dbReference>
<dbReference type="Pfam" id="PF25198">
    <property type="entry name" value="Spore_GerAC_N"/>
    <property type="match status" value="1"/>
</dbReference>
<keyword evidence="5" id="KW-0472">Membrane</keyword>
<dbReference type="GO" id="GO:0009847">
    <property type="term" value="P:spore germination"/>
    <property type="evidence" value="ECO:0007669"/>
    <property type="project" value="InterPro"/>
</dbReference>
<dbReference type="NCBIfam" id="TIGR02887">
    <property type="entry name" value="spore_ger_x_C"/>
    <property type="match status" value="1"/>
</dbReference>
<proteinExistence type="inferred from homology"/>
<sequence length="399" mass="45357">MKKFIFLLMASLFLSGCWDRYDLEERANILGLAIDVIDEEAEGFTIPEITYRDQDTHAGEQKSIYKITAQLAVPGKIKLGPEGGGESTSDETSWVVQTTGFSMKDGMANLQQQLAEKLYLGHLQITIVNEDVAKKGLDDINDFLKREYEVRRTSWMVVSTGKAEDVLRAAPPIETVPALYLSDTLENAMRFGKLPREYLGKFWIDEADVGVDGALPYVRLIEQERILVDGLAYFKDDKMVGTMSPFEIGVYLGMKGENRGGYGLAVSSDDGGMYILESYKRDSDIDIKIEENVPSIKINVKIDSNIAERSNVKNITNNRVEEIEELASNIATKKYNQVIKKWQENESDVLGIGARVRAKFPKYWSEEVKTIDRWYEIYKQLNMEVKVRCEIIRTGMEYR</sequence>
<evidence type="ECO:0000259" key="8">
    <source>
        <dbReference type="Pfam" id="PF05504"/>
    </source>
</evidence>
<dbReference type="InterPro" id="IPR008844">
    <property type="entry name" value="Spore_GerAC-like"/>
</dbReference>
<dbReference type="InterPro" id="IPR046953">
    <property type="entry name" value="Spore_GerAC-like_C"/>
</dbReference>
<evidence type="ECO:0000256" key="1">
    <source>
        <dbReference type="ARBA" id="ARBA00004635"/>
    </source>
</evidence>
<dbReference type="InterPro" id="IPR057336">
    <property type="entry name" value="GerAC_N"/>
</dbReference>
<dbReference type="EMBL" id="RBZN01000003">
    <property type="protein sequence ID" value="RKQ19620.1"/>
    <property type="molecule type" value="Genomic_DNA"/>
</dbReference>
<comment type="similarity">
    <text evidence="2">Belongs to the GerABKC lipoprotein family.</text>
</comment>
<dbReference type="RefSeq" id="WP_121213157.1">
    <property type="nucleotide sequence ID" value="NZ_RBZN01000003.1"/>
</dbReference>
<dbReference type="Gene3D" id="3.30.300.210">
    <property type="entry name" value="Nutrient germinant receptor protein C, domain 3"/>
    <property type="match status" value="1"/>
</dbReference>
<keyword evidence="11" id="KW-1185">Reference proteome</keyword>
<evidence type="ECO:0000256" key="3">
    <source>
        <dbReference type="ARBA" id="ARBA00022544"/>
    </source>
</evidence>
<evidence type="ECO:0000256" key="4">
    <source>
        <dbReference type="ARBA" id="ARBA00022729"/>
    </source>
</evidence>
<comment type="caution">
    <text evidence="10">The sequence shown here is derived from an EMBL/GenBank/DDBJ whole genome shotgun (WGS) entry which is preliminary data.</text>
</comment>
<dbReference type="PANTHER" id="PTHR35789">
    <property type="entry name" value="SPORE GERMINATION PROTEIN B3"/>
    <property type="match status" value="1"/>
</dbReference>
<dbReference type="PROSITE" id="PS51257">
    <property type="entry name" value="PROKAR_LIPOPROTEIN"/>
    <property type="match status" value="1"/>
</dbReference>
<protein>
    <submittedName>
        <fullName evidence="10">Ger(X)C family spore germination protein</fullName>
    </submittedName>
</protein>
<dbReference type="OrthoDB" id="9816067at2"/>
<organism evidence="10 11">
    <name type="scientific">Ureibacillus endophyticus</name>
    <dbReference type="NCBI Taxonomy" id="1978490"/>
    <lineage>
        <taxon>Bacteria</taxon>
        <taxon>Bacillati</taxon>
        <taxon>Bacillota</taxon>
        <taxon>Bacilli</taxon>
        <taxon>Bacillales</taxon>
        <taxon>Caryophanaceae</taxon>
        <taxon>Ureibacillus</taxon>
    </lineage>
</organism>
<dbReference type="GO" id="GO:0016020">
    <property type="term" value="C:membrane"/>
    <property type="evidence" value="ECO:0007669"/>
    <property type="project" value="UniProtKB-SubCell"/>
</dbReference>
<evidence type="ECO:0000256" key="2">
    <source>
        <dbReference type="ARBA" id="ARBA00007886"/>
    </source>
</evidence>
<evidence type="ECO:0000256" key="5">
    <source>
        <dbReference type="ARBA" id="ARBA00023136"/>
    </source>
</evidence>
<evidence type="ECO:0000313" key="10">
    <source>
        <dbReference type="EMBL" id="RKQ19620.1"/>
    </source>
</evidence>
<reference evidence="10 11" key="1">
    <citation type="journal article" date="2016" name="Antonie Van Leeuwenhoek">
        <title>Lysinibacillus endophyticus sp. nov., an indole-3-acetic acid producing endophytic bacterium isolated from corn root (Zea mays cv. Xinken-5).</title>
        <authorList>
            <person name="Yu J."/>
            <person name="Guan X."/>
            <person name="Liu C."/>
            <person name="Xiang W."/>
            <person name="Yu Z."/>
            <person name="Liu X."/>
            <person name="Wang G."/>
        </authorList>
    </citation>
    <scope>NUCLEOTIDE SEQUENCE [LARGE SCALE GENOMIC DNA]</scope>
    <source>
        <strain evidence="10 11">DSM 100506</strain>
    </source>
</reference>
<dbReference type="Pfam" id="PF05504">
    <property type="entry name" value="Spore_GerAC"/>
    <property type="match status" value="1"/>
</dbReference>
<gene>
    <name evidence="10" type="ORF">D8M03_02275</name>
</gene>
<keyword evidence="7" id="KW-0449">Lipoprotein</keyword>
<comment type="subcellular location">
    <subcellularLocation>
        <location evidence="1">Membrane</location>
        <topology evidence="1">Lipid-anchor</topology>
    </subcellularLocation>
</comment>
<evidence type="ECO:0000259" key="9">
    <source>
        <dbReference type="Pfam" id="PF25198"/>
    </source>
</evidence>
<name>A0A494ZAH5_9BACL</name>
<feature type="domain" description="Spore germination protein N-terminal" evidence="9">
    <location>
        <begin position="19"/>
        <end position="219"/>
    </location>
</feature>